<dbReference type="EMBL" id="FMJD01000010">
    <property type="protein sequence ID" value="SCM78090.1"/>
    <property type="molecule type" value="Genomic_DNA"/>
</dbReference>
<evidence type="ECO:0000256" key="12">
    <source>
        <dbReference type="SAM" id="Phobius"/>
    </source>
</evidence>
<dbReference type="GO" id="GO:0016758">
    <property type="term" value="F:hexosyltransferase activity"/>
    <property type="evidence" value="ECO:0007669"/>
    <property type="project" value="TreeGrafter"/>
</dbReference>
<evidence type="ECO:0000259" key="13">
    <source>
        <dbReference type="Pfam" id="PF13632"/>
    </source>
</evidence>
<name>A0A212LKN2_9HYPH</name>
<dbReference type="RefSeq" id="WP_288197840.1">
    <property type="nucleotide sequence ID" value="NZ_LT608334.1"/>
</dbReference>
<dbReference type="Gene3D" id="3.90.550.10">
    <property type="entry name" value="Spore Coat Polysaccharide Biosynthesis Protein SpsA, Chain A"/>
    <property type="match status" value="1"/>
</dbReference>
<evidence type="ECO:0000256" key="1">
    <source>
        <dbReference type="ARBA" id="ARBA00004429"/>
    </source>
</evidence>
<dbReference type="NCBIfam" id="NF003956">
    <property type="entry name" value="PRK05454.1-3"/>
    <property type="match status" value="1"/>
</dbReference>
<dbReference type="NCBIfam" id="NF003962">
    <property type="entry name" value="PRK05454.2-5"/>
    <property type="match status" value="1"/>
</dbReference>
<keyword evidence="10 12" id="KW-1133">Transmembrane helix</keyword>
<dbReference type="GO" id="GO:0005886">
    <property type="term" value="C:plasma membrane"/>
    <property type="evidence" value="ECO:0007669"/>
    <property type="project" value="UniProtKB-SubCell"/>
</dbReference>
<evidence type="ECO:0000256" key="3">
    <source>
        <dbReference type="ARBA" id="ARBA00009337"/>
    </source>
</evidence>
<evidence type="ECO:0000256" key="6">
    <source>
        <dbReference type="ARBA" id="ARBA00022519"/>
    </source>
</evidence>
<evidence type="ECO:0000256" key="8">
    <source>
        <dbReference type="ARBA" id="ARBA00022679"/>
    </source>
</evidence>
<evidence type="ECO:0000256" key="4">
    <source>
        <dbReference type="ARBA" id="ARBA00020585"/>
    </source>
</evidence>
<keyword evidence="7 14" id="KW-0328">Glycosyltransferase</keyword>
<comment type="subcellular location">
    <subcellularLocation>
        <location evidence="1">Cell inner membrane</location>
        <topology evidence="1">Multi-pass membrane protein</topology>
    </subcellularLocation>
</comment>
<dbReference type="NCBIfam" id="NF003958">
    <property type="entry name" value="PRK05454.2-1"/>
    <property type="match status" value="1"/>
</dbReference>
<keyword evidence="9 12" id="KW-0812">Transmembrane</keyword>
<dbReference type="CDD" id="cd04191">
    <property type="entry name" value="Glucan_BSP_MdoH"/>
    <property type="match status" value="1"/>
</dbReference>
<evidence type="ECO:0000256" key="11">
    <source>
        <dbReference type="ARBA" id="ARBA00023136"/>
    </source>
</evidence>
<dbReference type="Pfam" id="PF13632">
    <property type="entry name" value="Glyco_trans_2_3"/>
    <property type="match status" value="1"/>
</dbReference>
<keyword evidence="11 12" id="KW-0472">Membrane</keyword>
<dbReference type="PANTHER" id="PTHR43867">
    <property type="entry name" value="CELLULOSE SYNTHASE CATALYTIC SUBUNIT A [UDP-FORMING]"/>
    <property type="match status" value="1"/>
</dbReference>
<feature type="transmembrane region" description="Helical" evidence="12">
    <location>
        <begin position="456"/>
        <end position="479"/>
    </location>
</feature>
<dbReference type="InterPro" id="IPR001173">
    <property type="entry name" value="Glyco_trans_2-like"/>
</dbReference>
<comment type="pathway">
    <text evidence="2">Glycan metabolism; osmoregulated periplasmic glucan (OPG) biosynthesis.</text>
</comment>
<comment type="similarity">
    <text evidence="3">Belongs to the glycosyltransferase 2 family. OpgH subfamily.</text>
</comment>
<keyword evidence="6" id="KW-0997">Cell inner membrane</keyword>
<evidence type="ECO:0000313" key="14">
    <source>
        <dbReference type="EMBL" id="SCM78090.1"/>
    </source>
</evidence>
<dbReference type="InterPro" id="IPR029044">
    <property type="entry name" value="Nucleotide-diphossugar_trans"/>
</dbReference>
<gene>
    <name evidence="14" type="primary">opgH</name>
    <name evidence="14" type="ORF">KL86PLE_60412</name>
</gene>
<sequence>MDSIIRDVAVNGRYAPGMPPEHPADMPAQDLRRFRRKGRRRLVNPQSRSSFLKRFAVIGGTAALLAYAASEMYAVLALGDLTPIERVVLGLFIITFAWIALSSVASVFGFLKLVGRRFARPAAWSDEPLRKRTAMLMPTYNEDPSRIFAAIEAMARDVEALGQSHAFDWFVLADTTDPEVVLQEEAALLAARERIGGFTRVYYRRRRNNTAKKAGNVGDFCKRWASAYDHLLVLDADSLMEGRTIIELARRMEADPDAGLIQTIPTLVNGTTVMARLQQFAGRVYGPVVGTGLSWWVQKEGNFWGHNAIIRTEAFLNSAGLPELSGKPPFGGHIMSHDFVEAALIRRAGWNVIIADDLSGSYEESPPSLVDLAIRDRRWCQGNLQHLKVIGGRGLHWVSRSHILTGIMSYLASPLWLLLILSGLALTLQAHYIRPEYFKDEFQLFPSWPRIDAERALALFALTMGVLFLPKVLGLLAFFFNSRDRKAAGGFVGLILSFLFEVVVSALVAPIMMLIQTGAVTEIVLHRDAGWKPQRRDDGGLPLSDLFVRHRWHMLAGLALAWAAIADSWVLFAWLSPAILGMVFAVPISGLTGSNAVGRFVKWLGLLRIPEERHRPGIQGRMDEARPAYVEAVAATPSLVDIVADSDLLMQHLALVDRMAPRPPGRVDPVSALALAKIGEAETVEEGVSFLDAKERATLIATPRILDALAQKPLNRQVLAERTVAARSA</sequence>
<evidence type="ECO:0000256" key="10">
    <source>
        <dbReference type="ARBA" id="ARBA00022989"/>
    </source>
</evidence>
<protein>
    <recommendedName>
        <fullName evidence="4">Glucans biosynthesis glucosyltransferase H</fullName>
    </recommendedName>
</protein>
<evidence type="ECO:0000256" key="9">
    <source>
        <dbReference type="ARBA" id="ARBA00022692"/>
    </source>
</evidence>
<feature type="transmembrane region" description="Helical" evidence="12">
    <location>
        <begin position="55"/>
        <end position="76"/>
    </location>
</feature>
<feature type="transmembrane region" description="Helical" evidence="12">
    <location>
        <begin position="491"/>
        <end position="515"/>
    </location>
</feature>
<feature type="domain" description="Glycosyltransferase 2-like" evidence="13">
    <location>
        <begin position="231"/>
        <end position="426"/>
    </location>
</feature>
<dbReference type="SUPFAM" id="SSF53448">
    <property type="entry name" value="Nucleotide-diphospho-sugar transferases"/>
    <property type="match status" value="1"/>
</dbReference>
<keyword evidence="5" id="KW-1003">Cell membrane</keyword>
<feature type="transmembrane region" description="Helical" evidence="12">
    <location>
        <begin position="403"/>
        <end position="428"/>
    </location>
</feature>
<feature type="transmembrane region" description="Helical" evidence="12">
    <location>
        <begin position="88"/>
        <end position="111"/>
    </location>
</feature>
<accession>A0A212LKN2</accession>
<dbReference type="AlphaFoldDB" id="A0A212LKN2"/>
<organism evidence="14">
    <name type="scientific">uncultured Pleomorphomonas sp</name>
    <dbReference type="NCBI Taxonomy" id="442121"/>
    <lineage>
        <taxon>Bacteria</taxon>
        <taxon>Pseudomonadati</taxon>
        <taxon>Pseudomonadota</taxon>
        <taxon>Alphaproteobacteria</taxon>
        <taxon>Hyphomicrobiales</taxon>
        <taxon>Pleomorphomonadaceae</taxon>
        <taxon>Pleomorphomonas</taxon>
        <taxon>environmental samples</taxon>
    </lineage>
</organism>
<dbReference type="PANTHER" id="PTHR43867:SF5">
    <property type="entry name" value="GLUCANS BIOSYNTHESIS GLUCOSYLTRANSFERASE H"/>
    <property type="match status" value="1"/>
</dbReference>
<evidence type="ECO:0000256" key="5">
    <source>
        <dbReference type="ARBA" id="ARBA00022475"/>
    </source>
</evidence>
<dbReference type="InterPro" id="IPR050321">
    <property type="entry name" value="Glycosyltr_2/OpgH_subfam"/>
</dbReference>
<evidence type="ECO:0000256" key="2">
    <source>
        <dbReference type="ARBA" id="ARBA00005001"/>
    </source>
</evidence>
<evidence type="ECO:0000256" key="7">
    <source>
        <dbReference type="ARBA" id="ARBA00022676"/>
    </source>
</evidence>
<keyword evidence="8 14" id="KW-0808">Transferase</keyword>
<proteinExistence type="inferred from homology"/>
<reference evidence="14" key="1">
    <citation type="submission" date="2016-08" db="EMBL/GenBank/DDBJ databases">
        <authorList>
            <person name="Seilhamer J.J."/>
        </authorList>
    </citation>
    <scope>NUCLEOTIDE SEQUENCE</scope>
    <source>
        <strain evidence="14">86</strain>
    </source>
</reference>